<evidence type="ECO:0000313" key="2">
    <source>
        <dbReference type="Proteomes" id="UP000821845"/>
    </source>
</evidence>
<evidence type="ECO:0000313" key="1">
    <source>
        <dbReference type="EMBL" id="KAH6932707.1"/>
    </source>
</evidence>
<sequence>MMRLAEHARTPIGAQAGCGFQTPGTGTARGRDGEQWDRGVQRARKRAREARSGGPAPRRKRHRAGTSICCEGSETGDVVSRPKPRVSRGNVEAAQLDPGRETKFKATGREARVIANGASATTAKRSTESSRAGGAKDLTRENKNKSGEDDTAWQRKAVRRRDVRRCRSSNGGRREKAPPLVPRCKGTLAAAGGALFPCPGRSSRRRRPPFARPGFPFPYKERFPAGRGRRYRRRGQRGRLSPLCGNTLRTEQRSRSKTGTERLVVPDLYRVERDAKHRRLERIARQGACREPEQAVAREQTAYL</sequence>
<proteinExistence type="predicted"/>
<keyword evidence="2" id="KW-1185">Reference proteome</keyword>
<protein>
    <submittedName>
        <fullName evidence="1">Uncharacterized protein</fullName>
    </submittedName>
</protein>
<dbReference type="EMBL" id="CM023484">
    <property type="protein sequence ID" value="KAH6932707.1"/>
    <property type="molecule type" value="Genomic_DNA"/>
</dbReference>
<name>A0ACB7SHU1_HYAAI</name>
<dbReference type="Proteomes" id="UP000821845">
    <property type="component" value="Chromosome 4"/>
</dbReference>
<reference evidence="1" key="1">
    <citation type="submission" date="2020-05" db="EMBL/GenBank/DDBJ databases">
        <title>Large-scale comparative analyses of tick genomes elucidate their genetic diversity and vector capacities.</title>
        <authorList>
            <person name="Jia N."/>
            <person name="Wang J."/>
            <person name="Shi W."/>
            <person name="Du L."/>
            <person name="Sun Y."/>
            <person name="Zhan W."/>
            <person name="Jiang J."/>
            <person name="Wang Q."/>
            <person name="Zhang B."/>
            <person name="Ji P."/>
            <person name="Sakyi L.B."/>
            <person name="Cui X."/>
            <person name="Yuan T."/>
            <person name="Jiang B."/>
            <person name="Yang W."/>
            <person name="Lam T.T.-Y."/>
            <person name="Chang Q."/>
            <person name="Ding S."/>
            <person name="Wang X."/>
            <person name="Zhu J."/>
            <person name="Ruan X."/>
            <person name="Zhao L."/>
            <person name="Wei J."/>
            <person name="Que T."/>
            <person name="Du C."/>
            <person name="Cheng J."/>
            <person name="Dai P."/>
            <person name="Han X."/>
            <person name="Huang E."/>
            <person name="Gao Y."/>
            <person name="Liu J."/>
            <person name="Shao H."/>
            <person name="Ye R."/>
            <person name="Li L."/>
            <person name="Wei W."/>
            <person name="Wang X."/>
            <person name="Wang C."/>
            <person name="Yang T."/>
            <person name="Huo Q."/>
            <person name="Li W."/>
            <person name="Guo W."/>
            <person name="Chen H."/>
            <person name="Zhou L."/>
            <person name="Ni X."/>
            <person name="Tian J."/>
            <person name="Zhou Y."/>
            <person name="Sheng Y."/>
            <person name="Liu T."/>
            <person name="Pan Y."/>
            <person name="Xia L."/>
            <person name="Li J."/>
            <person name="Zhao F."/>
            <person name="Cao W."/>
        </authorList>
    </citation>
    <scope>NUCLEOTIDE SEQUENCE</scope>
    <source>
        <strain evidence="1">Hyas-2018</strain>
    </source>
</reference>
<organism evidence="1 2">
    <name type="scientific">Hyalomma asiaticum</name>
    <name type="common">Tick</name>
    <dbReference type="NCBI Taxonomy" id="266040"/>
    <lineage>
        <taxon>Eukaryota</taxon>
        <taxon>Metazoa</taxon>
        <taxon>Ecdysozoa</taxon>
        <taxon>Arthropoda</taxon>
        <taxon>Chelicerata</taxon>
        <taxon>Arachnida</taxon>
        <taxon>Acari</taxon>
        <taxon>Parasitiformes</taxon>
        <taxon>Ixodida</taxon>
        <taxon>Ixodoidea</taxon>
        <taxon>Ixodidae</taxon>
        <taxon>Hyalomminae</taxon>
        <taxon>Hyalomma</taxon>
    </lineage>
</organism>
<gene>
    <name evidence="1" type="ORF">HPB50_008820</name>
</gene>
<comment type="caution">
    <text evidence="1">The sequence shown here is derived from an EMBL/GenBank/DDBJ whole genome shotgun (WGS) entry which is preliminary data.</text>
</comment>
<accession>A0ACB7SHU1</accession>